<evidence type="ECO:0000313" key="5">
    <source>
        <dbReference type="Proteomes" id="UP001155241"/>
    </source>
</evidence>
<dbReference type="AlphaFoldDB" id="A0A9X2FD42"/>
<keyword evidence="4" id="KW-0032">Aminotransferase</keyword>
<organism evidence="4 5">
    <name type="scientific">Aeoliella straminimaris</name>
    <dbReference type="NCBI Taxonomy" id="2954799"/>
    <lineage>
        <taxon>Bacteria</taxon>
        <taxon>Pseudomonadati</taxon>
        <taxon>Planctomycetota</taxon>
        <taxon>Planctomycetia</taxon>
        <taxon>Pirellulales</taxon>
        <taxon>Lacipirellulaceae</taxon>
        <taxon>Aeoliella</taxon>
    </lineage>
</organism>
<dbReference type="InterPro" id="IPR015422">
    <property type="entry name" value="PyrdxlP-dep_Trfase_small"/>
</dbReference>
<dbReference type="Gene3D" id="3.90.1150.10">
    <property type="entry name" value="Aspartate Aminotransferase, domain 1"/>
    <property type="match status" value="1"/>
</dbReference>
<dbReference type="Pfam" id="PF00266">
    <property type="entry name" value="Aminotran_5"/>
    <property type="match status" value="1"/>
</dbReference>
<dbReference type="PANTHER" id="PTHR43092">
    <property type="entry name" value="L-CYSTEINE DESULFHYDRASE"/>
    <property type="match status" value="1"/>
</dbReference>
<evidence type="ECO:0000256" key="2">
    <source>
        <dbReference type="SAM" id="MobiDB-lite"/>
    </source>
</evidence>
<dbReference type="InterPro" id="IPR015421">
    <property type="entry name" value="PyrdxlP-dep_Trfase_major"/>
</dbReference>
<dbReference type="EMBL" id="JAMXLR010000077">
    <property type="protein sequence ID" value="MCO6046760.1"/>
    <property type="molecule type" value="Genomic_DNA"/>
</dbReference>
<dbReference type="InterPro" id="IPR015424">
    <property type="entry name" value="PyrdxlP-dep_Trfase"/>
</dbReference>
<dbReference type="GO" id="GO:0008483">
    <property type="term" value="F:transaminase activity"/>
    <property type="evidence" value="ECO:0007669"/>
    <property type="project" value="UniProtKB-KW"/>
</dbReference>
<keyword evidence="5" id="KW-1185">Reference proteome</keyword>
<dbReference type="InterPro" id="IPR000192">
    <property type="entry name" value="Aminotrans_V_dom"/>
</dbReference>
<name>A0A9X2FD42_9BACT</name>
<dbReference type="PANTHER" id="PTHR43092:SF2">
    <property type="entry name" value="HERCYNYLCYSTEINE SULFOXIDE LYASE"/>
    <property type="match status" value="1"/>
</dbReference>
<evidence type="ECO:0000259" key="3">
    <source>
        <dbReference type="Pfam" id="PF00266"/>
    </source>
</evidence>
<feature type="region of interest" description="Disordered" evidence="2">
    <location>
        <begin position="1"/>
        <end position="23"/>
    </location>
</feature>
<dbReference type="Proteomes" id="UP001155241">
    <property type="component" value="Unassembled WGS sequence"/>
</dbReference>
<comment type="caution">
    <text evidence="4">The sequence shown here is derived from an EMBL/GenBank/DDBJ whole genome shotgun (WGS) entry which is preliminary data.</text>
</comment>
<feature type="compositionally biased region" description="Pro residues" evidence="2">
    <location>
        <begin position="11"/>
        <end position="22"/>
    </location>
</feature>
<dbReference type="SUPFAM" id="SSF53383">
    <property type="entry name" value="PLP-dependent transferases"/>
    <property type="match status" value="1"/>
</dbReference>
<reference evidence="4" key="1">
    <citation type="submission" date="2022-06" db="EMBL/GenBank/DDBJ databases">
        <title>Aeoliella straminimaris, a novel planctomycete from sediments.</title>
        <authorList>
            <person name="Vitorino I.R."/>
            <person name="Lage O.M."/>
        </authorList>
    </citation>
    <scope>NUCLEOTIDE SEQUENCE</scope>
    <source>
        <strain evidence="4">ICT_H6.2</strain>
    </source>
</reference>
<evidence type="ECO:0000256" key="1">
    <source>
        <dbReference type="ARBA" id="ARBA00022898"/>
    </source>
</evidence>
<dbReference type="Gene3D" id="3.40.640.10">
    <property type="entry name" value="Type I PLP-dependent aspartate aminotransferase-like (Major domain)"/>
    <property type="match status" value="1"/>
</dbReference>
<proteinExistence type="predicted"/>
<keyword evidence="1" id="KW-0663">Pyridoxal phosphate</keyword>
<protein>
    <submittedName>
        <fullName evidence="4">Aminotransferase class V-fold PLP-dependent enzyme</fullName>
    </submittedName>
</protein>
<dbReference type="RefSeq" id="WP_252854873.1">
    <property type="nucleotide sequence ID" value="NZ_JAMXLR010000077.1"/>
</dbReference>
<evidence type="ECO:0000313" key="4">
    <source>
        <dbReference type="EMBL" id="MCO6046760.1"/>
    </source>
</evidence>
<sequence length="448" mass="49300">MLRRMTNTPPESLPPTFPPAPPAAQHWRLDPQLVYVNHGSFGACPREVLAAQDQWRARMEADAVSFFTQHLFGMLDRSRTALASVMGGRPEDYVFCRNATTAIATILDNVARGHGLADNKPLGPGDELLALDHEYTACVNNLQRVAERTGTQVVTATMPIERDGGPLIDEDQIVDALLAAVTAKTRVCLLSHITSASGAVLPVARIVRELDSRSVVTIVDGAHGPGAVEMDIETLGCAYYTSNCHKWLCSPKGSALLWVRPDLQPGFRPLVLSNHAQPNAQPPLAARPRSRFQMEFDYTGTDDYTAAGAIADAVEVMPKIAGCDWPGIVERNRALVLEARDAICAKLGAEAPYADELIGPLATIPLPILPEPQREQHLARPTYFHDALQDELLTRHRIQVPIIRSHSPGKEWNGRRYVRISAQLYNCLEQYEYLAEALVEELAREFQG</sequence>
<gene>
    <name evidence="4" type="ORF">NG895_22920</name>
</gene>
<keyword evidence="4" id="KW-0808">Transferase</keyword>
<feature type="domain" description="Aminotransferase class V" evidence="3">
    <location>
        <begin position="45"/>
        <end position="275"/>
    </location>
</feature>
<accession>A0A9X2FD42</accession>